<name>A0A1X7RZV8_ZYMT9</name>
<dbReference type="EMBL" id="LT853698">
    <property type="protein sequence ID" value="SMQ52972.1"/>
    <property type="molecule type" value="Genomic_DNA"/>
</dbReference>
<organism evidence="2 3">
    <name type="scientific">Zymoseptoria tritici (strain ST99CH_3D7)</name>
    <dbReference type="NCBI Taxonomy" id="1276538"/>
    <lineage>
        <taxon>Eukaryota</taxon>
        <taxon>Fungi</taxon>
        <taxon>Dikarya</taxon>
        <taxon>Ascomycota</taxon>
        <taxon>Pezizomycotina</taxon>
        <taxon>Dothideomycetes</taxon>
        <taxon>Dothideomycetidae</taxon>
        <taxon>Mycosphaerellales</taxon>
        <taxon>Mycosphaerellaceae</taxon>
        <taxon>Zymoseptoria</taxon>
    </lineage>
</organism>
<evidence type="ECO:0000313" key="2">
    <source>
        <dbReference type="EMBL" id="SMQ52972.1"/>
    </source>
</evidence>
<sequence>MAEALTTALGSRLEAAVSWSAPTGDFSALGGNLPSLSAPPAPSSLSSPARVSAPPTQHATSPAPPPPASLLSLSDELLSLILSFAMIHTGSSRAVTSVFSYPSGVIPGDIHFSLRHLLGPLRCHPRLYAIAKHEFLRSNLAVLNCADIRASAVALIPPSGVTKHPTSVLLQSLTHIQLHVSVSDLRAPFTQRFSRQFVDMLNMDRECAELRMLSTYCPNLKSVHLFLKVDEWYLVAAGTDLRRNGRVKGMTEREVRYRERAETIVELAREVLPYRCLSVAFHHWDGGCELVDGREWSTSEVVEGILGGKPEETWRAPTIRLR</sequence>
<gene>
    <name evidence="2" type="ORF">ZT3D7_G8125</name>
</gene>
<reference evidence="2 3" key="1">
    <citation type="submission" date="2016-06" db="EMBL/GenBank/DDBJ databases">
        <authorList>
            <person name="Kjaerup R.B."/>
            <person name="Dalgaard T.S."/>
            <person name="Juul-Madsen H.R."/>
        </authorList>
    </citation>
    <scope>NUCLEOTIDE SEQUENCE [LARGE SCALE GENOMIC DNA]</scope>
</reference>
<feature type="region of interest" description="Disordered" evidence="1">
    <location>
        <begin position="37"/>
        <end position="66"/>
    </location>
</feature>
<evidence type="ECO:0000313" key="3">
    <source>
        <dbReference type="Proteomes" id="UP000215127"/>
    </source>
</evidence>
<feature type="compositionally biased region" description="Low complexity" evidence="1">
    <location>
        <begin position="43"/>
        <end position="61"/>
    </location>
</feature>
<keyword evidence="3" id="KW-1185">Reference proteome</keyword>
<evidence type="ECO:0000256" key="1">
    <source>
        <dbReference type="SAM" id="MobiDB-lite"/>
    </source>
</evidence>
<proteinExistence type="predicted"/>
<dbReference type="AlphaFoldDB" id="A0A1X7RZV8"/>
<accession>A0A1X7RZV8</accession>
<protein>
    <submittedName>
        <fullName evidence="2">Uncharacterized protein</fullName>
    </submittedName>
</protein>
<dbReference type="Proteomes" id="UP000215127">
    <property type="component" value="Chromosome 7"/>
</dbReference>